<feature type="domain" description="Aldehyde dehydrogenase" evidence="4">
    <location>
        <begin position="31"/>
        <end position="477"/>
    </location>
</feature>
<name>A0ABP7R3T0_9PSEU</name>
<feature type="active site" evidence="2">
    <location>
        <position position="258"/>
    </location>
</feature>
<dbReference type="Proteomes" id="UP001501747">
    <property type="component" value="Unassembled WGS sequence"/>
</dbReference>
<comment type="caution">
    <text evidence="5">The sequence shown here is derived from an EMBL/GenBank/DDBJ whole genome shotgun (WGS) entry which is preliminary data.</text>
</comment>
<accession>A0ABP7R3T0</accession>
<sequence>MTQLWEYSPAPESRDIANLKPNYRMFVDGQFVEGEGEPLKTVNPSTEEVLAEVSTASSADVDRAVKAARRAYDKVWGRMPGSERAKYLFRIARLIQERGRELAVLESLDNGKPIKESRDVDVPTAAAHFFYHAGWADKLDFAGYGPDPKPLGVAGQVIPWNFPLLMLAWKIAPALACGNTVVLKPAETTPLTALVFAEICQQAGLPAGVVNILPGAGDVGSEIVNHAGTDKIAFTGSTEVGKLIQRSLAGTGKKLTLELGGKAANIVFDDAPVDQAVEGIVNGIFFNQGHVCCAGSRLLVQESIAEEVMEKLRYRVSTLRIGDALDKNTDIGAINSQEQLARIRELTASGEAEGADRWTSSCPLPDKGFFFAPTVFSNVHQAMRIAREEIFGPVLSVLTFRTPDEAVAKANNTPYGLSAGIWTEKGSRILWMSQKLRAGVVWANTFNRFDPTAPFGGYQESGFGREGGRAGLEAYLDV</sequence>
<dbReference type="InterPro" id="IPR029510">
    <property type="entry name" value="Ald_DH_CS_GLU"/>
</dbReference>
<dbReference type="PANTHER" id="PTHR11699">
    <property type="entry name" value="ALDEHYDE DEHYDROGENASE-RELATED"/>
    <property type="match status" value="1"/>
</dbReference>
<dbReference type="SUPFAM" id="SSF53720">
    <property type="entry name" value="ALDH-like"/>
    <property type="match status" value="1"/>
</dbReference>
<reference evidence="6" key="1">
    <citation type="journal article" date="2019" name="Int. J. Syst. Evol. Microbiol.">
        <title>The Global Catalogue of Microorganisms (GCM) 10K type strain sequencing project: providing services to taxonomists for standard genome sequencing and annotation.</title>
        <authorList>
            <consortium name="The Broad Institute Genomics Platform"/>
            <consortium name="The Broad Institute Genome Sequencing Center for Infectious Disease"/>
            <person name="Wu L."/>
            <person name="Ma J."/>
        </authorList>
    </citation>
    <scope>NUCLEOTIDE SEQUENCE [LARGE SCALE GENOMIC DNA]</scope>
    <source>
        <strain evidence="6">JCM 17342</strain>
    </source>
</reference>
<keyword evidence="6" id="KW-1185">Reference proteome</keyword>
<comment type="similarity">
    <text evidence="3">Belongs to the aldehyde dehydrogenase family.</text>
</comment>
<evidence type="ECO:0000256" key="2">
    <source>
        <dbReference type="PROSITE-ProRule" id="PRU10007"/>
    </source>
</evidence>
<organism evidence="5 6">
    <name type="scientific">Allokutzneria multivorans</name>
    <dbReference type="NCBI Taxonomy" id="1142134"/>
    <lineage>
        <taxon>Bacteria</taxon>
        <taxon>Bacillati</taxon>
        <taxon>Actinomycetota</taxon>
        <taxon>Actinomycetes</taxon>
        <taxon>Pseudonocardiales</taxon>
        <taxon>Pseudonocardiaceae</taxon>
        <taxon>Allokutzneria</taxon>
    </lineage>
</organism>
<dbReference type="InterPro" id="IPR016162">
    <property type="entry name" value="Ald_DH_N"/>
</dbReference>
<dbReference type="RefSeq" id="WP_344871227.1">
    <property type="nucleotide sequence ID" value="NZ_BAABAL010000005.1"/>
</dbReference>
<dbReference type="Gene3D" id="3.40.605.10">
    <property type="entry name" value="Aldehyde Dehydrogenase, Chain A, domain 1"/>
    <property type="match status" value="1"/>
</dbReference>
<dbReference type="Gene3D" id="3.40.309.10">
    <property type="entry name" value="Aldehyde Dehydrogenase, Chain A, domain 2"/>
    <property type="match status" value="1"/>
</dbReference>
<dbReference type="InterPro" id="IPR016163">
    <property type="entry name" value="Ald_DH_C"/>
</dbReference>
<keyword evidence="1 3" id="KW-0560">Oxidoreductase</keyword>
<dbReference type="Pfam" id="PF00171">
    <property type="entry name" value="Aldedh"/>
    <property type="match status" value="1"/>
</dbReference>
<evidence type="ECO:0000313" key="5">
    <source>
        <dbReference type="EMBL" id="GAA3992032.1"/>
    </source>
</evidence>
<evidence type="ECO:0000313" key="6">
    <source>
        <dbReference type="Proteomes" id="UP001501747"/>
    </source>
</evidence>
<protein>
    <submittedName>
        <fullName evidence="5">Aldehyde dehydrogenase family protein</fullName>
    </submittedName>
</protein>
<dbReference type="PROSITE" id="PS00687">
    <property type="entry name" value="ALDEHYDE_DEHYDR_GLU"/>
    <property type="match status" value="1"/>
</dbReference>
<evidence type="ECO:0000259" key="4">
    <source>
        <dbReference type="Pfam" id="PF00171"/>
    </source>
</evidence>
<dbReference type="InterPro" id="IPR015590">
    <property type="entry name" value="Aldehyde_DH_dom"/>
</dbReference>
<gene>
    <name evidence="5" type="ORF">GCM10022247_08890</name>
</gene>
<proteinExistence type="inferred from homology"/>
<evidence type="ECO:0000256" key="3">
    <source>
        <dbReference type="RuleBase" id="RU003345"/>
    </source>
</evidence>
<dbReference type="InterPro" id="IPR016161">
    <property type="entry name" value="Ald_DH/histidinol_DH"/>
</dbReference>
<dbReference type="EMBL" id="BAABAL010000005">
    <property type="protein sequence ID" value="GAA3992032.1"/>
    <property type="molecule type" value="Genomic_DNA"/>
</dbReference>
<evidence type="ECO:0000256" key="1">
    <source>
        <dbReference type="ARBA" id="ARBA00023002"/>
    </source>
</evidence>